<evidence type="ECO:0000313" key="2">
    <source>
        <dbReference type="EMBL" id="RFA17308.1"/>
    </source>
</evidence>
<protein>
    <submittedName>
        <fullName evidence="2">Uncharacterized protein</fullName>
    </submittedName>
</protein>
<comment type="caution">
    <text evidence="2">The sequence shown here is derived from an EMBL/GenBank/DDBJ whole genome shotgun (WGS) entry which is preliminary data.</text>
</comment>
<feature type="transmembrane region" description="Helical" evidence="1">
    <location>
        <begin position="6"/>
        <end position="29"/>
    </location>
</feature>
<evidence type="ECO:0000256" key="1">
    <source>
        <dbReference type="SAM" id="Phobius"/>
    </source>
</evidence>
<name>A0A3E0W7G3_9MICO</name>
<keyword evidence="1" id="KW-0812">Transmembrane</keyword>
<accession>A0A3E0W7G3</accession>
<gene>
    <name evidence="2" type="ORF">B7R21_00795</name>
</gene>
<dbReference type="AlphaFoldDB" id="A0A3E0W7G3"/>
<organism evidence="2 3">
    <name type="scientific">Subtercola boreus</name>
    <dbReference type="NCBI Taxonomy" id="120213"/>
    <lineage>
        <taxon>Bacteria</taxon>
        <taxon>Bacillati</taxon>
        <taxon>Actinomycetota</taxon>
        <taxon>Actinomycetes</taxon>
        <taxon>Micrococcales</taxon>
        <taxon>Microbacteriaceae</taxon>
        <taxon>Subtercola</taxon>
    </lineage>
</organism>
<dbReference type="OrthoDB" id="4954842at2"/>
<dbReference type="RefSeq" id="WP_116281343.1">
    <property type="nucleotide sequence ID" value="NZ_NBXA01000001.1"/>
</dbReference>
<proteinExistence type="predicted"/>
<reference evidence="2 3" key="1">
    <citation type="submission" date="2017-04" db="EMBL/GenBank/DDBJ databases">
        <title>Comparative genome analysis of Subtercola boreus.</title>
        <authorList>
            <person name="Cho Y.-J."/>
            <person name="Cho A."/>
            <person name="Kim O.-S."/>
            <person name="Lee J.-I."/>
        </authorList>
    </citation>
    <scope>NUCLEOTIDE SEQUENCE [LARGE SCALE GENOMIC DNA]</scope>
    <source>
        <strain evidence="2 3">P27444</strain>
    </source>
</reference>
<keyword evidence="1" id="KW-0472">Membrane</keyword>
<dbReference type="EMBL" id="NBXA01000001">
    <property type="protein sequence ID" value="RFA17308.1"/>
    <property type="molecule type" value="Genomic_DNA"/>
</dbReference>
<dbReference type="Proteomes" id="UP000256709">
    <property type="component" value="Unassembled WGS sequence"/>
</dbReference>
<keyword evidence="1" id="KW-1133">Transmembrane helix</keyword>
<sequence length="93" mass="9953">MSETESIALMCLAMVGAIAVALVGIPWMVRSEREQRKRTPTAGMIGIADEIFHPGAHQADLIWVAQTEMPAPAPLAGDPFPDGRVTLELGEGR</sequence>
<evidence type="ECO:0000313" key="3">
    <source>
        <dbReference type="Proteomes" id="UP000256709"/>
    </source>
</evidence>